<keyword evidence="3" id="KW-1185">Reference proteome</keyword>
<sequence length="812" mass="93752">MKKTHITLLSGCLTFLILAFLFYFERFIPAGTNSCVIHDAKLQYLDFFSYFKDLLTHHNNISYSFSKGLGGPMIGVFSYYLSSPLNLLVVFFKKSQLVSFYHLLVLLKVTLASITASILLTHYYKSTRKIIIPLSTCYALGQYSIAQASNILWLDGVYMLPLMLLGVAYLVNDKKGIFLCISTGCSILFNWYTGGINCLFSIMFFLYLSLLKEDIHLKKFFYSLIHFGLCLFTGVLLSSILFLPTIGAMTNSTRGSLELNRLFHLTLYNNPLETITASLPGERSVLGHATLYCGTLPAIGCVGALLSGTFSKRKRMITFIFLFTVNLLFYFHPLYFIFSLLKYVSSYWYRYSYVAILSVVFISADYYLHDNYKKSIHYAFIYTFILFILSTISRSYTSSLYIFIISIFITAILLRFLTHKKTIICLSIFFLIETSYGVYLQLDYHSTHDLASFPAYQINYEKQWDKLSRYDKSLYRINQNYCFNLQYNTIRAKYNEGLAFHLMPVATYTSSPDDNTREFLDHIGYRLNGENLNVVNESILASDSLLGVKYISSTRELAYYKKLPISSGAFTLYENPYALPLSYCYKPHALKKADQPFDYLNNLYQSLTGIKKNIYEPISYTYRQSAYKKSEYDLTLPQGHYLYYGHFPIIKRYRGLLQIENYKTRYGGWLSPSLFPIPVQKKNVHITITGRKKLHKGQFYALNLDVLKEMTDYLKNNKVSSLSLKNGEVLVKHNNTQDENILISIPYDQGWDITLNNKKASYTKLGDCFYSIPVKKGHNVIRMTYHVKYAKLSIITTIIGLIILYLMYKKSL</sequence>
<organism evidence="2 3">
    <name type="scientific">Kandleria vitulina DSM 20405</name>
    <dbReference type="NCBI Taxonomy" id="1410657"/>
    <lineage>
        <taxon>Bacteria</taxon>
        <taxon>Bacillati</taxon>
        <taxon>Bacillota</taxon>
        <taxon>Erysipelotrichia</taxon>
        <taxon>Erysipelotrichales</taxon>
        <taxon>Coprobacillaceae</taxon>
        <taxon>Kandleria</taxon>
    </lineage>
</organism>
<feature type="transmembrane region" description="Helical" evidence="1">
    <location>
        <begin position="289"/>
        <end position="307"/>
    </location>
</feature>
<evidence type="ECO:0000313" key="3">
    <source>
        <dbReference type="Proteomes" id="UP000051841"/>
    </source>
</evidence>
<name>A0A0R2HIP4_9FIRM</name>
<keyword evidence="1" id="KW-0812">Transmembrane</keyword>
<feature type="transmembrane region" description="Helical" evidence="1">
    <location>
        <begin position="789"/>
        <end position="808"/>
    </location>
</feature>
<feature type="transmembrane region" description="Helical" evidence="1">
    <location>
        <begin position="347"/>
        <end position="368"/>
    </location>
</feature>
<reference evidence="2 3" key="1">
    <citation type="journal article" date="2015" name="Genome Announc.">
        <title>Expanding the biotechnology potential of lactobacilli through comparative genomics of 213 strains and associated genera.</title>
        <authorList>
            <person name="Sun Z."/>
            <person name="Harris H.M."/>
            <person name="McCann A."/>
            <person name="Guo C."/>
            <person name="Argimon S."/>
            <person name="Zhang W."/>
            <person name="Yang X."/>
            <person name="Jeffery I.B."/>
            <person name="Cooney J.C."/>
            <person name="Kagawa T.F."/>
            <person name="Liu W."/>
            <person name="Song Y."/>
            <person name="Salvetti E."/>
            <person name="Wrobel A."/>
            <person name="Rasinkangas P."/>
            <person name="Parkhill J."/>
            <person name="Rea M.C."/>
            <person name="O'Sullivan O."/>
            <person name="Ritari J."/>
            <person name="Douillard F.P."/>
            <person name="Paul Ross R."/>
            <person name="Yang R."/>
            <person name="Briner A.E."/>
            <person name="Felis G.E."/>
            <person name="de Vos W.M."/>
            <person name="Barrangou R."/>
            <person name="Klaenhammer T.R."/>
            <person name="Caufield P.W."/>
            <person name="Cui Y."/>
            <person name="Zhang H."/>
            <person name="O'Toole P.W."/>
        </authorList>
    </citation>
    <scope>NUCLEOTIDE SEQUENCE [LARGE SCALE GENOMIC DNA]</scope>
    <source>
        <strain evidence="2 3">DSM 20405</strain>
    </source>
</reference>
<comment type="caution">
    <text evidence="2">The sequence shown here is derived from an EMBL/GenBank/DDBJ whole genome shotgun (WGS) entry which is preliminary data.</text>
</comment>
<gene>
    <name evidence="2" type="ORF">IV49_GL000932</name>
</gene>
<evidence type="ECO:0000313" key="2">
    <source>
        <dbReference type="EMBL" id="KRN49623.1"/>
    </source>
</evidence>
<dbReference type="Pfam" id="PF09586">
    <property type="entry name" value="YfhO"/>
    <property type="match status" value="1"/>
</dbReference>
<dbReference type="PANTHER" id="PTHR38454">
    <property type="entry name" value="INTEGRAL MEMBRANE PROTEIN-RELATED"/>
    <property type="match status" value="1"/>
</dbReference>
<dbReference type="InterPro" id="IPR018580">
    <property type="entry name" value="Uncharacterised_YfhO"/>
</dbReference>
<feature type="transmembrane region" description="Helical" evidence="1">
    <location>
        <begin position="375"/>
        <end position="392"/>
    </location>
</feature>
<feature type="transmembrane region" description="Helical" evidence="1">
    <location>
        <begin position="319"/>
        <end position="341"/>
    </location>
</feature>
<feature type="transmembrane region" description="Helical" evidence="1">
    <location>
        <begin position="151"/>
        <end position="171"/>
    </location>
</feature>
<dbReference type="Proteomes" id="UP000051841">
    <property type="component" value="Unassembled WGS sequence"/>
</dbReference>
<feature type="transmembrane region" description="Helical" evidence="1">
    <location>
        <begin position="398"/>
        <end position="416"/>
    </location>
</feature>
<dbReference type="EMBL" id="JQBL01000024">
    <property type="protein sequence ID" value="KRN49623.1"/>
    <property type="molecule type" value="Genomic_DNA"/>
</dbReference>
<protein>
    <recommendedName>
        <fullName evidence="4">Bacterial membrane protein YfhO</fullName>
    </recommendedName>
</protein>
<feature type="transmembrane region" description="Helical" evidence="1">
    <location>
        <begin position="6"/>
        <end position="24"/>
    </location>
</feature>
<dbReference type="AlphaFoldDB" id="A0A0R2HIP4"/>
<feature type="transmembrane region" description="Helical" evidence="1">
    <location>
        <begin position="220"/>
        <end position="243"/>
    </location>
</feature>
<evidence type="ECO:0008006" key="4">
    <source>
        <dbReference type="Google" id="ProtNLM"/>
    </source>
</evidence>
<keyword evidence="1" id="KW-0472">Membrane</keyword>
<proteinExistence type="predicted"/>
<dbReference type="RefSeq" id="WP_051654403.1">
    <property type="nucleotide sequence ID" value="NZ_JNKN01000016.1"/>
</dbReference>
<dbReference type="PATRIC" id="fig|1410657.5.peg.970"/>
<evidence type="ECO:0000256" key="1">
    <source>
        <dbReference type="SAM" id="Phobius"/>
    </source>
</evidence>
<feature type="transmembrane region" description="Helical" evidence="1">
    <location>
        <begin position="98"/>
        <end position="120"/>
    </location>
</feature>
<keyword evidence="1" id="KW-1133">Transmembrane helix</keyword>
<feature type="transmembrane region" description="Helical" evidence="1">
    <location>
        <begin position="191"/>
        <end position="208"/>
    </location>
</feature>
<dbReference type="PANTHER" id="PTHR38454:SF1">
    <property type="entry name" value="INTEGRAL MEMBRANE PROTEIN"/>
    <property type="match status" value="1"/>
</dbReference>
<accession>A0A0R2HIP4</accession>